<keyword evidence="4" id="KW-0862">Zinc</keyword>
<dbReference type="InterPro" id="IPR004575">
    <property type="entry name" value="MAT1/Tfb3"/>
</dbReference>
<dbReference type="InterPro" id="IPR017907">
    <property type="entry name" value="Znf_RING_CS"/>
</dbReference>
<evidence type="ECO:0000313" key="13">
    <source>
        <dbReference type="EMBL" id="KAJ8044331.1"/>
    </source>
</evidence>
<name>A0A9Q1CG38_HOLLE</name>
<dbReference type="GO" id="GO:0008270">
    <property type="term" value="F:zinc ion binding"/>
    <property type="evidence" value="ECO:0007669"/>
    <property type="project" value="UniProtKB-KW"/>
</dbReference>
<dbReference type="OrthoDB" id="5963at2759"/>
<protein>
    <recommendedName>
        <fullName evidence="6">CDK-activating kinase assembly factor MAT1</fullName>
    </recommendedName>
    <alternativeName>
        <fullName evidence="9">CDK7/cyclin-H assembly factor</fullName>
    </alternativeName>
    <alternativeName>
        <fullName evidence="7">Menage a trois</fullName>
    </alternativeName>
    <alternativeName>
        <fullName evidence="8">RING finger protein MAT1</fullName>
    </alternativeName>
</protein>
<evidence type="ECO:0000256" key="4">
    <source>
        <dbReference type="ARBA" id="ARBA00022833"/>
    </source>
</evidence>
<dbReference type="GO" id="GO:0061575">
    <property type="term" value="F:cyclin-dependent protein serine/threonine kinase activator activity"/>
    <property type="evidence" value="ECO:0007669"/>
    <property type="project" value="InterPro"/>
</dbReference>
<reference evidence="13" key="1">
    <citation type="submission" date="2021-10" db="EMBL/GenBank/DDBJ databases">
        <title>Tropical sea cucumber genome reveals ecological adaptation and Cuvierian tubules defense mechanism.</title>
        <authorList>
            <person name="Chen T."/>
        </authorList>
    </citation>
    <scope>NUCLEOTIDE SEQUENCE</scope>
    <source>
        <strain evidence="13">Nanhai2018</strain>
        <tissue evidence="13">Muscle</tissue>
    </source>
</reference>
<keyword evidence="3 10" id="KW-0863">Zinc-finger</keyword>
<dbReference type="CDD" id="cd16517">
    <property type="entry name" value="RING-HC_MAT1"/>
    <property type="match status" value="1"/>
</dbReference>
<feature type="domain" description="RING-type" evidence="12">
    <location>
        <begin position="6"/>
        <end position="50"/>
    </location>
</feature>
<evidence type="ECO:0000256" key="5">
    <source>
        <dbReference type="ARBA" id="ARBA00023242"/>
    </source>
</evidence>
<evidence type="ECO:0000313" key="14">
    <source>
        <dbReference type="Proteomes" id="UP001152320"/>
    </source>
</evidence>
<sequence>MEEKGCPRCKTTKYRNPNLKLLVNVCGHSLCENCVELLFVRGSGACPQCNTALRRAQFRMQLFENSAIEKEVDIRRRILKDFNKQEEEFASLDEYNDYLEMVETIIYNLANGINVEATKKKVEAYKRDNKDAIQKNKFKQSKDLQLIERILKEETKEEAERKQEIMFLEKKMEKEKIRNKESLLDELMASDAPADQVIASHQSVDVESMLGKVKVGSSFNETFLPAPKVEEMVYEYVLTEVNSYGPAPPILAELDPKGFTQHVRPASPQSMGGGFTHNMACHRALQEALSGLFFFTHRLQQEDR</sequence>
<evidence type="ECO:0000256" key="6">
    <source>
        <dbReference type="ARBA" id="ARBA00074719"/>
    </source>
</evidence>
<dbReference type="FunFam" id="3.30.40.10:FF:000037">
    <property type="entry name" value="Cdk-activating kinase assembly factor MAT1, centre"/>
    <property type="match status" value="1"/>
</dbReference>
<evidence type="ECO:0000256" key="3">
    <source>
        <dbReference type="ARBA" id="ARBA00022771"/>
    </source>
</evidence>
<dbReference type="AlphaFoldDB" id="A0A9Q1CG38"/>
<gene>
    <name evidence="13" type="ORF">HOLleu_07056</name>
</gene>
<dbReference type="PROSITE" id="PS00518">
    <property type="entry name" value="ZF_RING_1"/>
    <property type="match status" value="1"/>
</dbReference>
<evidence type="ECO:0000256" key="2">
    <source>
        <dbReference type="ARBA" id="ARBA00022723"/>
    </source>
</evidence>
<evidence type="ECO:0000256" key="9">
    <source>
        <dbReference type="ARBA" id="ARBA00083888"/>
    </source>
</evidence>
<keyword evidence="13" id="KW-0418">Kinase</keyword>
<dbReference type="SUPFAM" id="SSF57850">
    <property type="entry name" value="RING/U-box"/>
    <property type="match status" value="1"/>
</dbReference>
<evidence type="ECO:0000256" key="7">
    <source>
        <dbReference type="ARBA" id="ARBA00077380"/>
    </source>
</evidence>
<dbReference type="PROSITE" id="PS50089">
    <property type="entry name" value="ZF_RING_2"/>
    <property type="match status" value="1"/>
</dbReference>
<dbReference type="InterPro" id="IPR057657">
    <property type="entry name" value="MAT1_CAK-anch"/>
</dbReference>
<comment type="subcellular location">
    <subcellularLocation>
        <location evidence="1">Nucleus</location>
    </subcellularLocation>
</comment>
<keyword evidence="2" id="KW-0479">Metal-binding</keyword>
<evidence type="ECO:0000256" key="11">
    <source>
        <dbReference type="SAM" id="Coils"/>
    </source>
</evidence>
<organism evidence="13 14">
    <name type="scientific">Holothuria leucospilota</name>
    <name type="common">Black long sea cucumber</name>
    <name type="synonym">Mertensiothuria leucospilota</name>
    <dbReference type="NCBI Taxonomy" id="206669"/>
    <lineage>
        <taxon>Eukaryota</taxon>
        <taxon>Metazoa</taxon>
        <taxon>Echinodermata</taxon>
        <taxon>Eleutherozoa</taxon>
        <taxon>Echinozoa</taxon>
        <taxon>Holothuroidea</taxon>
        <taxon>Aspidochirotacea</taxon>
        <taxon>Aspidochirotida</taxon>
        <taxon>Holothuriidae</taxon>
        <taxon>Holothuria</taxon>
    </lineage>
</organism>
<evidence type="ECO:0000259" key="12">
    <source>
        <dbReference type="PROSITE" id="PS50089"/>
    </source>
</evidence>
<dbReference type="GO" id="GO:0006357">
    <property type="term" value="P:regulation of transcription by RNA polymerase II"/>
    <property type="evidence" value="ECO:0007669"/>
    <property type="project" value="TreeGrafter"/>
</dbReference>
<dbReference type="GO" id="GO:0016301">
    <property type="term" value="F:kinase activity"/>
    <property type="evidence" value="ECO:0007669"/>
    <property type="project" value="UniProtKB-KW"/>
</dbReference>
<keyword evidence="5" id="KW-0539">Nucleus</keyword>
<dbReference type="EMBL" id="JAIZAY010000003">
    <property type="protein sequence ID" value="KAJ8044331.1"/>
    <property type="molecule type" value="Genomic_DNA"/>
</dbReference>
<dbReference type="Pfam" id="PF25811">
    <property type="entry name" value="CAK-anch_MAT1"/>
    <property type="match status" value="1"/>
</dbReference>
<dbReference type="InterPro" id="IPR001841">
    <property type="entry name" value="Znf_RING"/>
</dbReference>
<dbReference type="NCBIfam" id="TIGR00570">
    <property type="entry name" value="cdk7"/>
    <property type="match status" value="1"/>
</dbReference>
<keyword evidence="14" id="KW-1185">Reference proteome</keyword>
<dbReference type="Pfam" id="PF17121">
    <property type="entry name" value="zf-C3HC4_5"/>
    <property type="match status" value="1"/>
</dbReference>
<dbReference type="GO" id="GO:0005675">
    <property type="term" value="C:transcription factor TFIIH holo complex"/>
    <property type="evidence" value="ECO:0007669"/>
    <property type="project" value="InterPro"/>
</dbReference>
<dbReference type="Pfam" id="PF06391">
    <property type="entry name" value="MAT1"/>
    <property type="match status" value="1"/>
</dbReference>
<dbReference type="InterPro" id="IPR013083">
    <property type="entry name" value="Znf_RING/FYVE/PHD"/>
</dbReference>
<dbReference type="SMART" id="SM00184">
    <property type="entry name" value="RING"/>
    <property type="match status" value="1"/>
</dbReference>
<proteinExistence type="predicted"/>
<keyword evidence="13" id="KW-0808">Transferase</keyword>
<feature type="coiled-coil region" evidence="11">
    <location>
        <begin position="115"/>
        <end position="190"/>
    </location>
</feature>
<dbReference type="InterPro" id="IPR015877">
    <property type="entry name" value="MAT1_centre"/>
</dbReference>
<dbReference type="PANTHER" id="PTHR12683:SF13">
    <property type="entry name" value="CDK-ACTIVATING KINASE ASSEMBLY FACTOR MAT1"/>
    <property type="match status" value="1"/>
</dbReference>
<dbReference type="GO" id="GO:0006289">
    <property type="term" value="P:nucleotide-excision repair"/>
    <property type="evidence" value="ECO:0007669"/>
    <property type="project" value="InterPro"/>
</dbReference>
<dbReference type="Gene3D" id="3.30.40.10">
    <property type="entry name" value="Zinc/RING finger domain, C3HC4 (zinc finger)"/>
    <property type="match status" value="1"/>
</dbReference>
<dbReference type="PANTHER" id="PTHR12683">
    <property type="entry name" value="CDK-ACTIVATING KINASE ASSEMBLY FACTOR MAT1"/>
    <property type="match status" value="1"/>
</dbReference>
<accession>A0A9Q1CG38</accession>
<comment type="caution">
    <text evidence="13">The sequence shown here is derived from an EMBL/GenBank/DDBJ whole genome shotgun (WGS) entry which is preliminary data.</text>
</comment>
<evidence type="ECO:0000256" key="1">
    <source>
        <dbReference type="ARBA" id="ARBA00004123"/>
    </source>
</evidence>
<keyword evidence="11" id="KW-0175">Coiled coil</keyword>
<evidence type="ECO:0000256" key="10">
    <source>
        <dbReference type="PROSITE-ProRule" id="PRU00175"/>
    </source>
</evidence>
<evidence type="ECO:0000256" key="8">
    <source>
        <dbReference type="ARBA" id="ARBA00077720"/>
    </source>
</evidence>
<dbReference type="Proteomes" id="UP001152320">
    <property type="component" value="Chromosome 3"/>
</dbReference>